<comment type="caution">
    <text evidence="1">The sequence shown here is derived from an EMBL/GenBank/DDBJ whole genome shotgun (WGS) entry which is preliminary data.</text>
</comment>
<gene>
    <name evidence="1" type="ORF">A6M13_02285</name>
</gene>
<name>A0A1C0YNE5_9BACL</name>
<sequence>MVVLNKEASKLIDNRMKRKEKEFYKRIEDFNLQAVALHKRLFTKVDREQYKVLSDYVNQYIAHTHIWDIRFITNLREFEVATMQMLHFHFIFEKEPLDTLTQERKIYHGLLIQYPHLHEYVLKQFDLHYPRMVALLV</sequence>
<dbReference type="AlphaFoldDB" id="A0A1C0YNE5"/>
<dbReference type="Proteomes" id="UP000093199">
    <property type="component" value="Unassembled WGS sequence"/>
</dbReference>
<proteinExistence type="predicted"/>
<evidence type="ECO:0000313" key="1">
    <source>
        <dbReference type="EMBL" id="OCS88695.1"/>
    </source>
</evidence>
<dbReference type="STRING" id="33978.A6M13_02285"/>
<keyword evidence="2" id="KW-1185">Reference proteome</keyword>
<accession>A0A1C0YNE5</accession>
<organism evidence="1 2">
    <name type="scientific">Caryophanon tenue</name>
    <dbReference type="NCBI Taxonomy" id="33978"/>
    <lineage>
        <taxon>Bacteria</taxon>
        <taxon>Bacillati</taxon>
        <taxon>Bacillota</taxon>
        <taxon>Bacilli</taxon>
        <taxon>Bacillales</taxon>
        <taxon>Caryophanaceae</taxon>
        <taxon>Caryophanon</taxon>
    </lineage>
</organism>
<reference evidence="1 2" key="1">
    <citation type="submission" date="2016-07" db="EMBL/GenBank/DDBJ databases">
        <title>Caryophanon tenue genome sequencing.</title>
        <authorList>
            <person name="Verma A."/>
            <person name="Pal Y."/>
            <person name="Krishnamurthi S."/>
        </authorList>
    </citation>
    <scope>NUCLEOTIDE SEQUENCE [LARGE SCALE GENOMIC DNA]</scope>
    <source>
        <strain evidence="1 2">DSM 14152</strain>
    </source>
</reference>
<evidence type="ECO:0000313" key="2">
    <source>
        <dbReference type="Proteomes" id="UP000093199"/>
    </source>
</evidence>
<dbReference type="EMBL" id="MASJ01000001">
    <property type="protein sequence ID" value="OCS88695.1"/>
    <property type="molecule type" value="Genomic_DNA"/>
</dbReference>
<protein>
    <submittedName>
        <fullName evidence="1">Uncharacterized protein</fullName>
    </submittedName>
</protein>
<dbReference type="RefSeq" id="WP_066542543.1">
    <property type="nucleotide sequence ID" value="NZ_MASJ01000001.1"/>
</dbReference>
<dbReference type="OrthoDB" id="2735168at2"/>